<dbReference type="InterPro" id="IPR036388">
    <property type="entry name" value="WH-like_DNA-bd_sf"/>
</dbReference>
<dbReference type="SUPFAM" id="SSF46785">
    <property type="entry name" value="Winged helix' DNA-binding domain"/>
    <property type="match status" value="1"/>
</dbReference>
<dbReference type="SUPFAM" id="SSF53850">
    <property type="entry name" value="Periplasmic binding protein-like II"/>
    <property type="match status" value="1"/>
</dbReference>
<feature type="domain" description="HTH lysR-type" evidence="5">
    <location>
        <begin position="1"/>
        <end position="58"/>
    </location>
</feature>
<name>A0A926DBE7_9FIRM</name>
<dbReference type="EMBL" id="JACRSP010000001">
    <property type="protein sequence ID" value="MBC8535433.1"/>
    <property type="molecule type" value="Genomic_DNA"/>
</dbReference>
<comment type="similarity">
    <text evidence="1">Belongs to the LysR transcriptional regulatory family.</text>
</comment>
<dbReference type="Pfam" id="PF00126">
    <property type="entry name" value="HTH_1"/>
    <property type="match status" value="1"/>
</dbReference>
<dbReference type="InterPro" id="IPR005119">
    <property type="entry name" value="LysR_subst-bd"/>
</dbReference>
<keyword evidence="2" id="KW-0805">Transcription regulation</keyword>
<keyword evidence="7" id="KW-1185">Reference proteome</keyword>
<evidence type="ECO:0000313" key="7">
    <source>
        <dbReference type="Proteomes" id="UP000620366"/>
    </source>
</evidence>
<evidence type="ECO:0000256" key="1">
    <source>
        <dbReference type="ARBA" id="ARBA00009437"/>
    </source>
</evidence>
<organism evidence="6 7">
    <name type="scientific">Feifania hominis</name>
    <dbReference type="NCBI Taxonomy" id="2763660"/>
    <lineage>
        <taxon>Bacteria</taxon>
        <taxon>Bacillati</taxon>
        <taxon>Bacillota</taxon>
        <taxon>Clostridia</taxon>
        <taxon>Eubacteriales</taxon>
        <taxon>Feifaniaceae</taxon>
        <taxon>Feifania</taxon>
    </lineage>
</organism>
<dbReference type="InterPro" id="IPR036390">
    <property type="entry name" value="WH_DNA-bd_sf"/>
</dbReference>
<dbReference type="Pfam" id="PF03466">
    <property type="entry name" value="LysR_substrate"/>
    <property type="match status" value="1"/>
</dbReference>
<protein>
    <submittedName>
        <fullName evidence="6">LysR family transcriptional regulator</fullName>
    </submittedName>
</protein>
<evidence type="ECO:0000313" key="6">
    <source>
        <dbReference type="EMBL" id="MBC8535433.1"/>
    </source>
</evidence>
<keyword evidence="4" id="KW-0804">Transcription</keyword>
<reference evidence="6" key="1">
    <citation type="submission" date="2020-08" db="EMBL/GenBank/DDBJ databases">
        <title>Genome public.</title>
        <authorList>
            <person name="Liu C."/>
            <person name="Sun Q."/>
        </authorList>
    </citation>
    <scope>NUCLEOTIDE SEQUENCE</scope>
    <source>
        <strain evidence="6">BX7</strain>
    </source>
</reference>
<sequence>MIDSKIRTLITLANIGSYTKTAKVLSLTQPAVSHHIRQLEQEYGVKIFRRAKNKLIPTPEGEILIKYARRIVALSDSARQALEDCQHSIHRFNVGITPTVGQNLVSQVFVAYCREHPGVHINILTDTIKKIYKKLQNYELDWAIVDVSAPNPDYVTLLLDMDYLCLVVSPQHPFADRASVPLAELKAQRFILRPPSAGTRSLFENHLMSHNETIRDFNIVIEIDNITTIKELVASNLGVTIMAHSAVAEEESSGRLKVVPVENFNMPRQINLVYRPEFNHAEIFEEIRGIYNRGRSRKSAEET</sequence>
<accession>A0A926DBE7</accession>
<comment type="caution">
    <text evidence="6">The sequence shown here is derived from an EMBL/GenBank/DDBJ whole genome shotgun (WGS) entry which is preliminary data.</text>
</comment>
<dbReference type="AlphaFoldDB" id="A0A926DBE7"/>
<dbReference type="RefSeq" id="WP_249299163.1">
    <property type="nucleotide sequence ID" value="NZ_JACRSP010000001.1"/>
</dbReference>
<proteinExistence type="inferred from homology"/>
<evidence type="ECO:0000256" key="4">
    <source>
        <dbReference type="ARBA" id="ARBA00023163"/>
    </source>
</evidence>
<evidence type="ECO:0000256" key="2">
    <source>
        <dbReference type="ARBA" id="ARBA00023015"/>
    </source>
</evidence>
<dbReference type="Gene3D" id="3.40.190.290">
    <property type="match status" value="1"/>
</dbReference>
<dbReference type="PANTHER" id="PTHR30126">
    <property type="entry name" value="HTH-TYPE TRANSCRIPTIONAL REGULATOR"/>
    <property type="match status" value="1"/>
</dbReference>
<dbReference type="Gene3D" id="1.10.10.10">
    <property type="entry name" value="Winged helix-like DNA-binding domain superfamily/Winged helix DNA-binding domain"/>
    <property type="match status" value="1"/>
</dbReference>
<dbReference type="GO" id="GO:0000976">
    <property type="term" value="F:transcription cis-regulatory region binding"/>
    <property type="evidence" value="ECO:0007669"/>
    <property type="project" value="TreeGrafter"/>
</dbReference>
<dbReference type="Proteomes" id="UP000620366">
    <property type="component" value="Unassembled WGS sequence"/>
</dbReference>
<dbReference type="GO" id="GO:0003700">
    <property type="term" value="F:DNA-binding transcription factor activity"/>
    <property type="evidence" value="ECO:0007669"/>
    <property type="project" value="InterPro"/>
</dbReference>
<gene>
    <name evidence="6" type="ORF">H8695_01815</name>
</gene>
<dbReference type="PRINTS" id="PR00039">
    <property type="entry name" value="HTHLYSR"/>
</dbReference>
<dbReference type="PANTHER" id="PTHR30126:SF39">
    <property type="entry name" value="HTH-TYPE TRANSCRIPTIONAL REGULATOR CYSL"/>
    <property type="match status" value="1"/>
</dbReference>
<dbReference type="PROSITE" id="PS50931">
    <property type="entry name" value="HTH_LYSR"/>
    <property type="match status" value="1"/>
</dbReference>
<evidence type="ECO:0000256" key="3">
    <source>
        <dbReference type="ARBA" id="ARBA00023125"/>
    </source>
</evidence>
<keyword evidence="3" id="KW-0238">DNA-binding</keyword>
<evidence type="ECO:0000259" key="5">
    <source>
        <dbReference type="PROSITE" id="PS50931"/>
    </source>
</evidence>
<dbReference type="InterPro" id="IPR000847">
    <property type="entry name" value="LysR_HTH_N"/>
</dbReference>